<organism evidence="7 8">
    <name type="scientific">Pleionea mediterranea</name>
    <dbReference type="NCBI Taxonomy" id="523701"/>
    <lineage>
        <taxon>Bacteria</taxon>
        <taxon>Pseudomonadati</taxon>
        <taxon>Pseudomonadota</taxon>
        <taxon>Gammaproteobacteria</taxon>
        <taxon>Oceanospirillales</taxon>
        <taxon>Pleioneaceae</taxon>
        <taxon>Pleionea</taxon>
    </lineage>
</organism>
<keyword evidence="5" id="KW-0576">Peroxisome</keyword>
<dbReference type="PANTHER" id="PTHR42808">
    <property type="entry name" value="HYDROXYSTEROID DEHYDROGENASE-LIKE PROTEIN 2"/>
    <property type="match status" value="1"/>
</dbReference>
<dbReference type="NCBIfam" id="NF006133">
    <property type="entry name" value="PRK08278.1"/>
    <property type="match status" value="1"/>
</dbReference>
<evidence type="ECO:0000313" key="8">
    <source>
        <dbReference type="Proteomes" id="UP000245790"/>
    </source>
</evidence>
<sequence length="273" mass="29875">MSLNNKTIIITGASRGIGRGMALRFAQDGANIVIAAKSSEPHPKLEGTIHTVAEEVNKAGGNALAFQLDVRKELSVKKLMTAAFETFGSIDAIINNAGAISLTSVEKTSPKRYDLMQTVNHRAVYCLAHYGIPYLKKSANPHIINLSPPINLNLKWLKDYAPYTLSKYGMSMLTLGLAEELKSAGISVNSLWPKTMIATAAIEFAVGNKETLTHCRTPKIMADAAYQLLLTEKNTITGQLLLDEDILRQYGVDNFEQYAVDASKPLYPDLFLD</sequence>
<keyword evidence="3" id="KW-0521">NADP</keyword>
<dbReference type="InterPro" id="IPR051935">
    <property type="entry name" value="HSDL2"/>
</dbReference>
<evidence type="ECO:0000256" key="3">
    <source>
        <dbReference type="ARBA" id="ARBA00022857"/>
    </source>
</evidence>
<comment type="subcellular location">
    <subcellularLocation>
        <location evidence="1">Peroxisome</location>
    </subcellularLocation>
</comment>
<protein>
    <submittedName>
        <fullName evidence="7">Citronellol/citronellal dehydrogenase</fullName>
    </submittedName>
</protein>
<evidence type="ECO:0000256" key="4">
    <source>
        <dbReference type="ARBA" id="ARBA00023002"/>
    </source>
</evidence>
<dbReference type="Pfam" id="PF00106">
    <property type="entry name" value="adh_short"/>
    <property type="match status" value="1"/>
</dbReference>
<accession>A0A316FK25</accession>
<dbReference type="PANTHER" id="PTHR42808:SF3">
    <property type="entry name" value="HYDROXYSTEROID DEHYDROGENASE-LIKE PROTEIN 2"/>
    <property type="match status" value="1"/>
</dbReference>
<dbReference type="InterPro" id="IPR002347">
    <property type="entry name" value="SDR_fam"/>
</dbReference>
<dbReference type="Gene3D" id="3.40.50.720">
    <property type="entry name" value="NAD(P)-binding Rossmann-like Domain"/>
    <property type="match status" value="1"/>
</dbReference>
<dbReference type="RefSeq" id="WP_109764054.1">
    <property type="nucleotide sequence ID" value="NZ_QGGU01000008.1"/>
</dbReference>
<evidence type="ECO:0000256" key="6">
    <source>
        <dbReference type="RuleBase" id="RU000363"/>
    </source>
</evidence>
<dbReference type="GO" id="GO:0016491">
    <property type="term" value="F:oxidoreductase activity"/>
    <property type="evidence" value="ECO:0007669"/>
    <property type="project" value="UniProtKB-KW"/>
</dbReference>
<dbReference type="InterPro" id="IPR036291">
    <property type="entry name" value="NAD(P)-bd_dom_sf"/>
</dbReference>
<keyword evidence="8" id="KW-1185">Reference proteome</keyword>
<dbReference type="Proteomes" id="UP000245790">
    <property type="component" value="Unassembled WGS sequence"/>
</dbReference>
<dbReference type="EMBL" id="QGGU01000008">
    <property type="protein sequence ID" value="PWK49258.1"/>
    <property type="molecule type" value="Genomic_DNA"/>
</dbReference>
<evidence type="ECO:0000256" key="1">
    <source>
        <dbReference type="ARBA" id="ARBA00004275"/>
    </source>
</evidence>
<proteinExistence type="inferred from homology"/>
<comment type="similarity">
    <text evidence="2 6">Belongs to the short-chain dehydrogenases/reductases (SDR) family.</text>
</comment>
<dbReference type="PRINTS" id="PR00081">
    <property type="entry name" value="GDHRDH"/>
</dbReference>
<dbReference type="AlphaFoldDB" id="A0A316FK25"/>
<reference evidence="7 8" key="1">
    <citation type="submission" date="2018-05" db="EMBL/GenBank/DDBJ databases">
        <title>Genomic Encyclopedia of Type Strains, Phase IV (KMG-IV): sequencing the most valuable type-strain genomes for metagenomic binning, comparative biology and taxonomic classification.</title>
        <authorList>
            <person name="Goeker M."/>
        </authorList>
    </citation>
    <scope>NUCLEOTIDE SEQUENCE [LARGE SCALE GENOMIC DNA]</scope>
    <source>
        <strain evidence="7 8">DSM 25350</strain>
    </source>
</reference>
<dbReference type="FunFam" id="3.40.50.720:FF:000301">
    <property type="entry name" value="Hydroxysteroid dehydrogenase like 2"/>
    <property type="match status" value="1"/>
</dbReference>
<evidence type="ECO:0000313" key="7">
    <source>
        <dbReference type="EMBL" id="PWK49258.1"/>
    </source>
</evidence>
<evidence type="ECO:0000256" key="5">
    <source>
        <dbReference type="ARBA" id="ARBA00023140"/>
    </source>
</evidence>
<dbReference type="PRINTS" id="PR00080">
    <property type="entry name" value="SDRFAMILY"/>
</dbReference>
<keyword evidence="4" id="KW-0560">Oxidoreductase</keyword>
<comment type="caution">
    <text evidence="7">The sequence shown here is derived from an EMBL/GenBank/DDBJ whole genome shotgun (WGS) entry which is preliminary data.</text>
</comment>
<dbReference type="SUPFAM" id="SSF51735">
    <property type="entry name" value="NAD(P)-binding Rossmann-fold domains"/>
    <property type="match status" value="1"/>
</dbReference>
<evidence type="ECO:0000256" key="2">
    <source>
        <dbReference type="ARBA" id="ARBA00006484"/>
    </source>
</evidence>
<name>A0A316FK25_9GAMM</name>
<gene>
    <name evidence="7" type="ORF">C8D97_108168</name>
</gene>
<dbReference type="OrthoDB" id="9810935at2"/>